<proteinExistence type="inferred from homology"/>
<dbReference type="InterPro" id="IPR026579">
    <property type="entry name" value="FtsQ"/>
</dbReference>
<evidence type="ECO:0000256" key="5">
    <source>
        <dbReference type="ARBA" id="ARBA00022692"/>
    </source>
</evidence>
<dbReference type="AlphaFoldDB" id="A0A450S5P9"/>
<dbReference type="Pfam" id="PF08478">
    <property type="entry name" value="POTRA_1"/>
    <property type="match status" value="1"/>
</dbReference>
<dbReference type="EMBL" id="CAADEW010000015">
    <property type="protein sequence ID" value="VFJ47220.1"/>
    <property type="molecule type" value="Genomic_DNA"/>
</dbReference>
<comment type="similarity">
    <text evidence="9">Belongs to the FtsQ/DivIB family. FtsQ subfamily.</text>
</comment>
<comment type="function">
    <text evidence="9">Essential cell division protein. May link together the upstream cell division proteins, which are predominantly cytoplasmic, with the downstream cell division proteins, which are predominantly periplasmic. May control correct divisome assembly.</text>
</comment>
<dbReference type="InterPro" id="IPR013685">
    <property type="entry name" value="POTRA_FtsQ_type"/>
</dbReference>
<evidence type="ECO:0000256" key="9">
    <source>
        <dbReference type="HAMAP-Rule" id="MF_00911"/>
    </source>
</evidence>
<evidence type="ECO:0000256" key="2">
    <source>
        <dbReference type="ARBA" id="ARBA00022475"/>
    </source>
</evidence>
<dbReference type="Gene3D" id="3.40.50.11690">
    <property type="entry name" value="Cell division protein FtsQ/DivIB"/>
    <property type="match status" value="1"/>
</dbReference>
<evidence type="ECO:0000256" key="7">
    <source>
        <dbReference type="ARBA" id="ARBA00023136"/>
    </source>
</evidence>
<feature type="domain" description="POTRA" evidence="10">
    <location>
        <begin position="33"/>
        <end position="102"/>
    </location>
</feature>
<dbReference type="PANTHER" id="PTHR35851">
    <property type="entry name" value="CELL DIVISION PROTEIN FTSQ"/>
    <property type="match status" value="1"/>
</dbReference>
<evidence type="ECO:0000256" key="1">
    <source>
        <dbReference type="ARBA" id="ARBA00004370"/>
    </source>
</evidence>
<dbReference type="PANTHER" id="PTHR35851:SF1">
    <property type="entry name" value="CELL DIVISION PROTEIN FTSQ"/>
    <property type="match status" value="1"/>
</dbReference>
<keyword evidence="3 9" id="KW-0997">Cell inner membrane</keyword>
<comment type="subunit">
    <text evidence="9">Part of a complex composed of FtsB, FtsL and FtsQ.</text>
</comment>
<gene>
    <name evidence="9" type="primary">ftsQ</name>
    <name evidence="11" type="ORF">BECKFW1821A_GA0114235_101544</name>
</gene>
<evidence type="ECO:0000256" key="6">
    <source>
        <dbReference type="ARBA" id="ARBA00022989"/>
    </source>
</evidence>
<dbReference type="GO" id="GO:0043093">
    <property type="term" value="P:FtsZ-dependent cytokinesis"/>
    <property type="evidence" value="ECO:0007669"/>
    <property type="project" value="UniProtKB-UniRule"/>
</dbReference>
<evidence type="ECO:0000313" key="11">
    <source>
        <dbReference type="EMBL" id="VFJ47220.1"/>
    </source>
</evidence>
<dbReference type="Gene3D" id="3.10.20.310">
    <property type="entry name" value="membrane protein fhac"/>
    <property type="match status" value="1"/>
</dbReference>
<keyword evidence="7 9" id="KW-0472">Membrane</keyword>
<dbReference type="InterPro" id="IPR045335">
    <property type="entry name" value="FtsQ_C_sf"/>
</dbReference>
<protein>
    <recommendedName>
        <fullName evidence="9">Cell division protein FtsQ</fullName>
    </recommendedName>
</protein>
<dbReference type="InterPro" id="IPR005548">
    <property type="entry name" value="Cell_div_FtsQ/DivIB_C"/>
</dbReference>
<dbReference type="PROSITE" id="PS51779">
    <property type="entry name" value="POTRA"/>
    <property type="match status" value="1"/>
</dbReference>
<dbReference type="InterPro" id="IPR034746">
    <property type="entry name" value="POTRA"/>
</dbReference>
<organism evidence="11">
    <name type="scientific">Candidatus Kentrum sp. FW</name>
    <dbReference type="NCBI Taxonomy" id="2126338"/>
    <lineage>
        <taxon>Bacteria</taxon>
        <taxon>Pseudomonadati</taxon>
        <taxon>Pseudomonadota</taxon>
        <taxon>Gammaproteobacteria</taxon>
        <taxon>Candidatus Kentrum</taxon>
    </lineage>
</organism>
<dbReference type="GO" id="GO:0032153">
    <property type="term" value="C:cell division site"/>
    <property type="evidence" value="ECO:0007669"/>
    <property type="project" value="UniProtKB-UniRule"/>
</dbReference>
<keyword evidence="4 9" id="KW-0132">Cell division</keyword>
<evidence type="ECO:0000256" key="8">
    <source>
        <dbReference type="ARBA" id="ARBA00023306"/>
    </source>
</evidence>
<reference evidence="11" key="1">
    <citation type="submission" date="2019-02" db="EMBL/GenBank/DDBJ databases">
        <authorList>
            <person name="Gruber-Vodicka R. H."/>
            <person name="Seah K. B. B."/>
        </authorList>
    </citation>
    <scope>NUCLEOTIDE SEQUENCE</scope>
    <source>
        <strain evidence="11">BECK_BZ15</strain>
    </source>
</reference>
<dbReference type="HAMAP" id="MF_00911">
    <property type="entry name" value="FtsQ_subfam"/>
    <property type="match status" value="1"/>
</dbReference>
<evidence type="ECO:0000259" key="10">
    <source>
        <dbReference type="PROSITE" id="PS51779"/>
    </source>
</evidence>
<feature type="transmembrane region" description="Helical" evidence="9">
    <location>
        <begin position="7"/>
        <end position="26"/>
    </location>
</feature>
<keyword evidence="6 9" id="KW-1133">Transmembrane helix</keyword>
<evidence type="ECO:0000256" key="4">
    <source>
        <dbReference type="ARBA" id="ARBA00022618"/>
    </source>
</evidence>
<dbReference type="GO" id="GO:0090529">
    <property type="term" value="P:cell septum assembly"/>
    <property type="evidence" value="ECO:0007669"/>
    <property type="project" value="InterPro"/>
</dbReference>
<comment type="subcellular location">
    <subcellularLocation>
        <location evidence="9">Cell inner membrane</location>
        <topology evidence="9">Single-pass type II membrane protein</topology>
    </subcellularLocation>
    <subcellularLocation>
        <location evidence="1">Membrane</location>
    </subcellularLocation>
    <text evidence="9">Localizes to the division septum.</text>
</comment>
<dbReference type="Pfam" id="PF03799">
    <property type="entry name" value="FtsQ_DivIB_C"/>
    <property type="match status" value="1"/>
</dbReference>
<dbReference type="GO" id="GO:0005886">
    <property type="term" value="C:plasma membrane"/>
    <property type="evidence" value="ECO:0007669"/>
    <property type="project" value="UniProtKB-SubCell"/>
</dbReference>
<keyword evidence="5 9" id="KW-0812">Transmembrane</keyword>
<name>A0A450S5P9_9GAMM</name>
<keyword evidence="8 9" id="KW-0131">Cell cycle</keyword>
<evidence type="ECO:0000256" key="3">
    <source>
        <dbReference type="ARBA" id="ARBA00022519"/>
    </source>
</evidence>
<keyword evidence="2 9" id="KW-1003">Cell membrane</keyword>
<accession>A0A450S5P9</accession>
<sequence length="269" mass="30102">MLFVKQRIWILILVLGIASFGIWIYIIPAFPHAPISHVRVVGELHEITEASLREAISSHLAEGFFGLDVAAVRADVLQLPWLKSVSVRRIWPGSLHIAVVEHKAEVRWYDGGLLATDGTLFHPPPDSYPENLPILKGTTETHVEMLQQYRKLCVALRSIGQEVQQFTRSERPIWQIKLNNGLTIVLGEQNAIAVVEQFARIAVAVLGKRINDALRVDLRYANGFAVRWRPGASSSVSEPAAEGYEEMNLVLPPENSRVFRVGLHGNLRN</sequence>